<dbReference type="PANTHER" id="PTHR19288">
    <property type="entry name" value="4-NITROPHENYLPHOSPHATASE-RELATED"/>
    <property type="match status" value="1"/>
</dbReference>
<dbReference type="Pfam" id="PF13344">
    <property type="entry name" value="Hydrolase_6"/>
    <property type="match status" value="1"/>
</dbReference>
<dbReference type="GO" id="GO:0016787">
    <property type="term" value="F:hydrolase activity"/>
    <property type="evidence" value="ECO:0007669"/>
    <property type="project" value="UniProtKB-KW"/>
</dbReference>
<dbReference type="SUPFAM" id="SSF56784">
    <property type="entry name" value="HAD-like"/>
    <property type="match status" value="1"/>
</dbReference>
<keyword evidence="2" id="KW-1185">Reference proteome</keyword>
<dbReference type="RefSeq" id="WP_377049387.1">
    <property type="nucleotide sequence ID" value="NZ_JBHLVZ010000005.1"/>
</dbReference>
<proteinExistence type="predicted"/>
<protein>
    <submittedName>
        <fullName evidence="1">TIGR01459 family HAD-type hydrolase</fullName>
    </submittedName>
</protein>
<dbReference type="Proteomes" id="UP001589789">
    <property type="component" value="Unassembled WGS sequence"/>
</dbReference>
<dbReference type="Gene3D" id="3.40.50.1000">
    <property type="entry name" value="HAD superfamily/HAD-like"/>
    <property type="match status" value="2"/>
</dbReference>
<evidence type="ECO:0000313" key="1">
    <source>
        <dbReference type="EMBL" id="MFC0385233.1"/>
    </source>
</evidence>
<dbReference type="NCBIfam" id="TIGR01459">
    <property type="entry name" value="HAD-SF-IIA-hyp4"/>
    <property type="match status" value="1"/>
</dbReference>
<organism evidence="1 2">
    <name type="scientific">Muricoccus vinaceus</name>
    <dbReference type="NCBI Taxonomy" id="424704"/>
    <lineage>
        <taxon>Bacteria</taxon>
        <taxon>Pseudomonadati</taxon>
        <taxon>Pseudomonadota</taxon>
        <taxon>Alphaproteobacteria</taxon>
        <taxon>Acetobacterales</taxon>
        <taxon>Roseomonadaceae</taxon>
        <taxon>Muricoccus</taxon>
    </lineage>
</organism>
<dbReference type="EMBL" id="JBHLVZ010000005">
    <property type="protein sequence ID" value="MFC0385233.1"/>
    <property type="molecule type" value="Genomic_DNA"/>
</dbReference>
<reference evidence="1 2" key="1">
    <citation type="submission" date="2024-09" db="EMBL/GenBank/DDBJ databases">
        <authorList>
            <person name="Sun Q."/>
            <person name="Mori K."/>
        </authorList>
    </citation>
    <scope>NUCLEOTIDE SEQUENCE [LARGE SCALE GENOMIC DNA]</scope>
    <source>
        <strain evidence="1 2">CCM 7468</strain>
    </source>
</reference>
<dbReference type="Pfam" id="PF13242">
    <property type="entry name" value="Hydrolase_like"/>
    <property type="match status" value="1"/>
</dbReference>
<gene>
    <name evidence="1" type="ORF">ACFFIC_06665</name>
</gene>
<evidence type="ECO:0000313" key="2">
    <source>
        <dbReference type="Proteomes" id="UP001589789"/>
    </source>
</evidence>
<dbReference type="InterPro" id="IPR023214">
    <property type="entry name" value="HAD_sf"/>
</dbReference>
<dbReference type="InterPro" id="IPR006356">
    <property type="entry name" value="HAD-SF_hydro_IIA_hyp3"/>
</dbReference>
<sequence>MRILDGVAELATRYRGFVLDLWGVVHDGQAAFPGVADALARLRDAGARVVFLSNAPRRSHVVEAQLTGFGIERGLYHAAMTSGEVTWRLLRDRTHPFVRDLGPRALHIGATRDHSVVEGLGITLTDRAEEADWLLNTGPDPERGGQSVEPYEPVLQAALARRLPMLCVNPDRLVVVGGRLIICAGALSERYAALGGATLEIGKPDPATYEPVMALMDLPRDQVLAIGDSPHTDLAGAQAAGLDAVWALGGLAAEEGLANADSETLAARAAAEGVSPIAALRGLRW</sequence>
<keyword evidence="1" id="KW-0378">Hydrolase</keyword>
<dbReference type="PANTHER" id="PTHR19288:SF90">
    <property type="entry name" value="OS08G0542600 PROTEIN"/>
    <property type="match status" value="1"/>
</dbReference>
<dbReference type="InterPro" id="IPR006357">
    <property type="entry name" value="HAD-SF_hydro_IIA"/>
</dbReference>
<dbReference type="InterPro" id="IPR036412">
    <property type="entry name" value="HAD-like_sf"/>
</dbReference>
<name>A0ABV6INQ1_9PROT</name>
<accession>A0ABV6INQ1</accession>
<comment type="caution">
    <text evidence="1">The sequence shown here is derived from an EMBL/GenBank/DDBJ whole genome shotgun (WGS) entry which is preliminary data.</text>
</comment>